<feature type="non-terminal residue" evidence="6">
    <location>
        <position position="1"/>
    </location>
</feature>
<dbReference type="SUPFAM" id="SSF52540">
    <property type="entry name" value="P-loop containing nucleoside triphosphate hydrolases"/>
    <property type="match status" value="1"/>
</dbReference>
<evidence type="ECO:0000256" key="3">
    <source>
        <dbReference type="PIRSR" id="PIRSR637359-1"/>
    </source>
</evidence>
<dbReference type="PANTHER" id="PTHR10605:SF65">
    <property type="entry name" value="GH20068P"/>
    <property type="match status" value="1"/>
</dbReference>
<dbReference type="Pfam" id="PF00685">
    <property type="entry name" value="Sulfotransfer_1"/>
    <property type="match status" value="1"/>
</dbReference>
<comment type="caution">
    <text evidence="6">The sequence shown here is derived from an EMBL/GenBank/DDBJ whole genome shotgun (WGS) entry which is preliminary data.</text>
</comment>
<sequence length="130" mass="15152">LPMATVVERGTLKQRLPTAIIIGVGKCGTDALRDMLSMHPNIVAATSEIHYFNNNNHYRLGLEWYRKLMPLSYEDQITIEKTPHYFTSTEAPKRMFKYNSTIRLLLVVKDPVTRALSHYAHIKYEWKMKI</sequence>
<dbReference type="InterPro" id="IPR037359">
    <property type="entry name" value="NST/OST"/>
</dbReference>
<dbReference type="Proteomes" id="UP001497623">
    <property type="component" value="Unassembled WGS sequence"/>
</dbReference>
<evidence type="ECO:0000256" key="1">
    <source>
        <dbReference type="ARBA" id="ARBA00022679"/>
    </source>
</evidence>
<keyword evidence="2" id="KW-0325">Glycoprotein</keyword>
<dbReference type="EMBL" id="CAXKWB010029106">
    <property type="protein sequence ID" value="CAL4135133.1"/>
    <property type="molecule type" value="Genomic_DNA"/>
</dbReference>
<gene>
    <name evidence="6" type="ORF">MNOR_LOCUS27529</name>
</gene>
<protein>
    <recommendedName>
        <fullName evidence="5">Sulfotransferase domain-containing protein</fullName>
    </recommendedName>
</protein>
<proteinExistence type="predicted"/>
<evidence type="ECO:0000259" key="5">
    <source>
        <dbReference type="Pfam" id="PF00685"/>
    </source>
</evidence>
<evidence type="ECO:0000313" key="6">
    <source>
        <dbReference type="EMBL" id="CAL4135133.1"/>
    </source>
</evidence>
<organism evidence="6 7">
    <name type="scientific">Meganyctiphanes norvegica</name>
    <name type="common">Northern krill</name>
    <name type="synonym">Thysanopoda norvegica</name>
    <dbReference type="NCBI Taxonomy" id="48144"/>
    <lineage>
        <taxon>Eukaryota</taxon>
        <taxon>Metazoa</taxon>
        <taxon>Ecdysozoa</taxon>
        <taxon>Arthropoda</taxon>
        <taxon>Crustacea</taxon>
        <taxon>Multicrustacea</taxon>
        <taxon>Malacostraca</taxon>
        <taxon>Eumalacostraca</taxon>
        <taxon>Eucarida</taxon>
        <taxon>Euphausiacea</taxon>
        <taxon>Euphausiidae</taxon>
        <taxon>Meganyctiphanes</taxon>
    </lineage>
</organism>
<dbReference type="GO" id="GO:0008467">
    <property type="term" value="F:[heparan sulfate]-glucosamine 3-sulfotransferase activity"/>
    <property type="evidence" value="ECO:0007669"/>
    <property type="project" value="TreeGrafter"/>
</dbReference>
<evidence type="ECO:0000313" key="7">
    <source>
        <dbReference type="Proteomes" id="UP001497623"/>
    </source>
</evidence>
<feature type="binding site" evidence="4">
    <location>
        <position position="117"/>
    </location>
    <ligand>
        <name>3'-phosphoadenylyl sulfate</name>
        <dbReference type="ChEBI" id="CHEBI:58339"/>
    </ligand>
</feature>
<dbReference type="InterPro" id="IPR027417">
    <property type="entry name" value="P-loop_NTPase"/>
</dbReference>
<dbReference type="PANTHER" id="PTHR10605">
    <property type="entry name" value="HEPARAN SULFATE SULFOTRANSFERASE"/>
    <property type="match status" value="1"/>
</dbReference>
<evidence type="ECO:0000256" key="2">
    <source>
        <dbReference type="ARBA" id="ARBA00023180"/>
    </source>
</evidence>
<dbReference type="AlphaFoldDB" id="A0AAV2RTQ6"/>
<evidence type="ECO:0000256" key="4">
    <source>
        <dbReference type="PIRSR" id="PIRSR637359-2"/>
    </source>
</evidence>
<name>A0AAV2RTQ6_MEGNR</name>
<accession>A0AAV2RTQ6</accession>
<dbReference type="Gene3D" id="3.40.50.300">
    <property type="entry name" value="P-loop containing nucleotide triphosphate hydrolases"/>
    <property type="match status" value="1"/>
</dbReference>
<keyword evidence="7" id="KW-1185">Reference proteome</keyword>
<dbReference type="InterPro" id="IPR000863">
    <property type="entry name" value="Sulfotransferase_dom"/>
</dbReference>
<feature type="non-terminal residue" evidence="6">
    <location>
        <position position="130"/>
    </location>
</feature>
<reference evidence="6 7" key="1">
    <citation type="submission" date="2024-05" db="EMBL/GenBank/DDBJ databases">
        <authorList>
            <person name="Wallberg A."/>
        </authorList>
    </citation>
    <scope>NUCLEOTIDE SEQUENCE [LARGE SCALE GENOMIC DNA]</scope>
</reference>
<feature type="active site" description="For sulfotransferase activity" evidence="3">
    <location>
        <position position="26"/>
    </location>
</feature>
<keyword evidence="1" id="KW-0808">Transferase</keyword>
<feature type="domain" description="Sulfotransferase" evidence="5">
    <location>
        <begin position="18"/>
        <end position="122"/>
    </location>
</feature>